<dbReference type="GO" id="GO:0009062">
    <property type="term" value="P:fatty acid catabolic process"/>
    <property type="evidence" value="ECO:0007669"/>
    <property type="project" value="TreeGrafter"/>
</dbReference>
<dbReference type="InterPro" id="IPR003703">
    <property type="entry name" value="Acyl_CoA_thio"/>
</dbReference>
<feature type="domain" description="Acyl-CoA thioesterase-like N-terminal HotDog" evidence="3">
    <location>
        <begin position="37"/>
        <end position="116"/>
    </location>
</feature>
<proteinExistence type="inferred from homology"/>
<dbReference type="Pfam" id="PF13622">
    <property type="entry name" value="4HBT_3"/>
    <property type="match status" value="1"/>
</dbReference>
<dbReference type="InterPro" id="IPR049450">
    <property type="entry name" value="ACOT8-like_C"/>
</dbReference>
<dbReference type="InterPro" id="IPR049449">
    <property type="entry name" value="TesB_ACOT8-like_N"/>
</dbReference>
<dbReference type="AlphaFoldDB" id="A0A2A2EHG3"/>
<evidence type="ECO:0000259" key="3">
    <source>
        <dbReference type="Pfam" id="PF13622"/>
    </source>
</evidence>
<keyword evidence="2" id="KW-0378">Hydrolase</keyword>
<comment type="similarity">
    <text evidence="1">Belongs to the C/M/P thioester hydrolase family.</text>
</comment>
<protein>
    <submittedName>
        <fullName evidence="5">Acyl-CoA thioesterase</fullName>
    </submittedName>
</protein>
<dbReference type="GO" id="GO:0047617">
    <property type="term" value="F:fatty acyl-CoA hydrolase activity"/>
    <property type="evidence" value="ECO:0007669"/>
    <property type="project" value="InterPro"/>
</dbReference>
<dbReference type="RefSeq" id="WP_095614708.1">
    <property type="nucleotide sequence ID" value="NZ_MVOH01000006.1"/>
</dbReference>
<gene>
    <name evidence="5" type="ORF">B1526_0533</name>
</gene>
<dbReference type="Gene3D" id="2.40.160.210">
    <property type="entry name" value="Acyl-CoA thioesterase, double hotdog domain"/>
    <property type="match status" value="1"/>
</dbReference>
<organism evidence="5 6">
    <name type="scientific">Bifidobacterium criceti</name>
    <dbReference type="NCBI Taxonomy" id="1960969"/>
    <lineage>
        <taxon>Bacteria</taxon>
        <taxon>Bacillati</taxon>
        <taxon>Actinomycetota</taxon>
        <taxon>Actinomycetes</taxon>
        <taxon>Bifidobacteriales</taxon>
        <taxon>Bifidobacteriaceae</taxon>
        <taxon>Bifidobacterium</taxon>
    </lineage>
</organism>
<evidence type="ECO:0000313" key="5">
    <source>
        <dbReference type="EMBL" id="PAU68348.1"/>
    </source>
</evidence>
<reference evidence="5 6" key="1">
    <citation type="journal article" date="2017" name="ISME J.">
        <title>Unveiling bifidobacterial biogeography across the mammalian branch of the tree of life.</title>
        <authorList>
            <person name="Milani C."/>
            <person name="Mangifesta M."/>
            <person name="Mancabelli L."/>
            <person name="Lugli G.A."/>
            <person name="James K."/>
            <person name="Duranti S."/>
            <person name="Turroni F."/>
            <person name="Ferrario C."/>
            <person name="Ossiprandi M.C."/>
            <person name="van Sinderen D."/>
            <person name="Ventura M."/>
        </authorList>
    </citation>
    <scope>NUCLEOTIDE SEQUENCE [LARGE SCALE GENOMIC DNA]</scope>
    <source>
        <strain evidence="6">Ham19E</strain>
    </source>
</reference>
<dbReference type="CDD" id="cd03444">
    <property type="entry name" value="Thioesterase_II_repeat1"/>
    <property type="match status" value="1"/>
</dbReference>
<dbReference type="InterPro" id="IPR029069">
    <property type="entry name" value="HotDog_dom_sf"/>
</dbReference>
<accession>A0A2A2EHG3</accession>
<dbReference type="PANTHER" id="PTHR11066:SF34">
    <property type="entry name" value="ACYL-COENZYME A THIOESTERASE 8"/>
    <property type="match status" value="1"/>
</dbReference>
<dbReference type="CDD" id="cd03445">
    <property type="entry name" value="Thioesterase_II_repeat2"/>
    <property type="match status" value="1"/>
</dbReference>
<dbReference type="Pfam" id="PF20789">
    <property type="entry name" value="4HBT_3C"/>
    <property type="match status" value="1"/>
</dbReference>
<name>A0A2A2EHG3_9BIFI</name>
<dbReference type="PANTHER" id="PTHR11066">
    <property type="entry name" value="ACYL-COA THIOESTERASE"/>
    <property type="match status" value="1"/>
</dbReference>
<evidence type="ECO:0000313" key="6">
    <source>
        <dbReference type="Proteomes" id="UP000218399"/>
    </source>
</evidence>
<dbReference type="OrthoDB" id="9781019at2"/>
<dbReference type="Proteomes" id="UP000218399">
    <property type="component" value="Unassembled WGS sequence"/>
</dbReference>
<sequence>MPSDTTPLQHLINVLSLGEPSAYRDHTYISGESMYFPTGRVYGGQVIAQSLVAASKTVPEGREPHSIHGYFIAPGDIHEDLLFDVENLRDGHSFSARRVNVTQSQGPILTAIASFQQPGQPGVAYADPMPADIPEPETLTSSKELMAPYADKSSFAKYYAQKSPFDIRYVSQPILLGPDKDSAAQDSGKQLVWMRADGTCDVSQTMHRAILALGCDQIMLEPILRRAGLTVMTPGISFASIDHSMWWYRDIDVTDWHLYVQDTPTAGHGRGLSTAKVYRRDGTLVAAIVQEAMVRVPQEQEQEQEQEQQ</sequence>
<dbReference type="EMBL" id="MVOH01000006">
    <property type="protein sequence ID" value="PAU68348.1"/>
    <property type="molecule type" value="Genomic_DNA"/>
</dbReference>
<dbReference type="SUPFAM" id="SSF54637">
    <property type="entry name" value="Thioesterase/thiol ester dehydrase-isomerase"/>
    <property type="match status" value="2"/>
</dbReference>
<feature type="domain" description="Acyl-CoA thioesterase-like C-terminal" evidence="4">
    <location>
        <begin position="161"/>
        <end position="294"/>
    </location>
</feature>
<dbReference type="GO" id="GO:0006637">
    <property type="term" value="P:acyl-CoA metabolic process"/>
    <property type="evidence" value="ECO:0007669"/>
    <property type="project" value="InterPro"/>
</dbReference>
<dbReference type="InterPro" id="IPR042171">
    <property type="entry name" value="Acyl-CoA_hotdog"/>
</dbReference>
<comment type="caution">
    <text evidence="5">The sequence shown here is derived from an EMBL/GenBank/DDBJ whole genome shotgun (WGS) entry which is preliminary data.</text>
</comment>
<keyword evidence="6" id="KW-1185">Reference proteome</keyword>
<evidence type="ECO:0000259" key="4">
    <source>
        <dbReference type="Pfam" id="PF20789"/>
    </source>
</evidence>
<evidence type="ECO:0000256" key="2">
    <source>
        <dbReference type="ARBA" id="ARBA00022801"/>
    </source>
</evidence>
<evidence type="ECO:0000256" key="1">
    <source>
        <dbReference type="ARBA" id="ARBA00006538"/>
    </source>
</evidence>